<protein>
    <submittedName>
        <fullName evidence="1">Uncharacterized protein</fullName>
    </submittedName>
</protein>
<organism evidence="1 2">
    <name type="scientific">Candidatus Methylumidiphilus alinenensis</name>
    <dbReference type="NCBI Taxonomy" id="2202197"/>
    <lineage>
        <taxon>Bacteria</taxon>
        <taxon>Pseudomonadati</taxon>
        <taxon>Pseudomonadota</taxon>
        <taxon>Gammaproteobacteria</taxon>
        <taxon>Methylococcales</taxon>
        <taxon>Candidatus Methylumidiphilus</taxon>
    </lineage>
</organism>
<reference evidence="1 2" key="1">
    <citation type="journal article" date="2018" name="Aquat. Microb. Ecol.">
        <title>Gammaproteobacterial methanotrophs dominate.</title>
        <authorList>
            <person name="Rissanen A.J."/>
            <person name="Saarenheimo J."/>
            <person name="Tiirola M."/>
            <person name="Peura S."/>
            <person name="Aalto S.L."/>
            <person name="Karvinen A."/>
            <person name="Nykanen H."/>
        </authorList>
    </citation>
    <scope>NUCLEOTIDE SEQUENCE [LARGE SCALE GENOMIC DNA]</scope>
    <source>
        <strain evidence="1">AMbin10</strain>
    </source>
</reference>
<gene>
    <name evidence="1" type="ORF">DM484_02525</name>
</gene>
<comment type="caution">
    <text evidence="1">The sequence shown here is derived from an EMBL/GenBank/DDBJ whole genome shotgun (WGS) entry which is preliminary data.</text>
</comment>
<evidence type="ECO:0000313" key="2">
    <source>
        <dbReference type="Proteomes" id="UP000249396"/>
    </source>
</evidence>
<proteinExistence type="predicted"/>
<accession>A0A2W4TJS8</accession>
<dbReference type="AlphaFoldDB" id="A0A2W4TJS8"/>
<sequence length="167" mass="18112">MNVTPTSPVKVNAASLLTVSCARQMDKVGNDFFADAQDLVFITSKSNLTLPLPAMGSLSRITVDQINGQTDGKIKAQITPIATNLSSLTTSFNNLSTNFGGRLTTLESYPHLMGVFQRDDYLRPQYSVNNPLTGSLSCPPGANIVFSTRIWHPESRNGSVQFICAKK</sequence>
<evidence type="ECO:0000313" key="1">
    <source>
        <dbReference type="EMBL" id="PZN84644.1"/>
    </source>
</evidence>
<dbReference type="Proteomes" id="UP000249396">
    <property type="component" value="Unassembled WGS sequence"/>
</dbReference>
<dbReference type="EMBL" id="QJPH01000146">
    <property type="protein sequence ID" value="PZN84644.1"/>
    <property type="molecule type" value="Genomic_DNA"/>
</dbReference>
<name>A0A2W4TJS8_9GAMM</name>